<keyword evidence="5 14" id="KW-1003">Cell membrane</keyword>
<keyword evidence="8 14" id="KW-0479">Metal-binding</keyword>
<dbReference type="Proteomes" id="UP000198525">
    <property type="component" value="Unassembled WGS sequence"/>
</dbReference>
<dbReference type="EMBL" id="FNES01000002">
    <property type="protein sequence ID" value="SDI91063.1"/>
    <property type="molecule type" value="Genomic_DNA"/>
</dbReference>
<feature type="transmembrane region" description="Helical" evidence="14">
    <location>
        <begin position="122"/>
        <end position="140"/>
    </location>
</feature>
<comment type="function">
    <text evidence="14 15">Catalyzes the oxidation of protoporphyrinogen IX to protoporphyrin IX.</text>
</comment>
<feature type="binding site" description="axial binding residue" evidence="14">
    <location>
        <position position="87"/>
    </location>
    <ligand>
        <name>heme</name>
        <dbReference type="ChEBI" id="CHEBI:30413"/>
    </ligand>
    <ligandPart>
        <name>Fe</name>
        <dbReference type="ChEBI" id="CHEBI:18248"/>
    </ligandPart>
</feature>
<feature type="transmembrane region" description="Helical" evidence="14">
    <location>
        <begin position="6"/>
        <end position="24"/>
    </location>
</feature>
<protein>
    <recommendedName>
        <fullName evidence="4 14">Protoporphyrinogen IX oxidase</fullName>
        <shortName evidence="14">PPO</shortName>
        <ecNumber evidence="14 15">1.3.99.-</ecNumber>
    </recommendedName>
</protein>
<dbReference type="PIRSF" id="PIRSF004638">
    <property type="entry name" value="UCP004638"/>
    <property type="match status" value="1"/>
</dbReference>
<name>A0A1G8PEX5_9GAMM</name>
<sequence>MYLWIKALHLAAVVTWFAALFYLPRLYVYHAMARDKGETQAIDYFTVMERKLYRGIMTPSMIAVVVLGVALLFLSPAWLSQGWLHVKLLLVVALIGYHHLCRRFLRQFAEARCTRSHVFFRVFNELPVLVLLAILFLAVLKPF</sequence>
<evidence type="ECO:0000256" key="1">
    <source>
        <dbReference type="ARBA" id="ARBA00004651"/>
    </source>
</evidence>
<proteinExistence type="inferred from homology"/>
<dbReference type="HAMAP" id="MF_02239">
    <property type="entry name" value="HemJ"/>
    <property type="match status" value="1"/>
</dbReference>
<dbReference type="Pfam" id="PF03653">
    <property type="entry name" value="UPF0093"/>
    <property type="match status" value="1"/>
</dbReference>
<gene>
    <name evidence="16" type="ORF">SAMN04487954_10263</name>
</gene>
<keyword evidence="12 14" id="KW-0472">Membrane</keyword>
<keyword evidence="10 14" id="KW-0560">Oxidoreductase</keyword>
<evidence type="ECO:0000256" key="6">
    <source>
        <dbReference type="ARBA" id="ARBA00022617"/>
    </source>
</evidence>
<comment type="pathway">
    <text evidence="2 14 15">Porphyrin-containing compound metabolism; protoporphyrin-IX biosynthesis; protoporphyrin-IX from protoporphyrinogen-IX: step 1/1.</text>
</comment>
<dbReference type="STRING" id="376427.SAMN04487954_10263"/>
<reference evidence="16 17" key="1">
    <citation type="submission" date="2016-10" db="EMBL/GenBank/DDBJ databases">
        <authorList>
            <person name="de Groot N.N."/>
        </authorList>
    </citation>
    <scope>NUCLEOTIDE SEQUENCE [LARGE SCALE GENOMIC DNA]</scope>
    <source>
        <strain evidence="16 17">CGMCC 1.6133</strain>
    </source>
</reference>
<comment type="catalytic activity">
    <reaction evidence="13 14 15">
        <text>protoporphyrinogen IX + 3 A = protoporphyrin IX + 3 AH2</text>
        <dbReference type="Rhea" id="RHEA:62000"/>
        <dbReference type="ChEBI" id="CHEBI:13193"/>
        <dbReference type="ChEBI" id="CHEBI:17499"/>
        <dbReference type="ChEBI" id="CHEBI:57306"/>
        <dbReference type="ChEBI" id="CHEBI:57307"/>
    </reaction>
</comment>
<evidence type="ECO:0000256" key="2">
    <source>
        <dbReference type="ARBA" id="ARBA00005073"/>
    </source>
</evidence>
<organism evidence="16 17">
    <name type="scientific">Billgrantia gudaonensis</name>
    <dbReference type="NCBI Taxonomy" id="376427"/>
    <lineage>
        <taxon>Bacteria</taxon>
        <taxon>Pseudomonadati</taxon>
        <taxon>Pseudomonadota</taxon>
        <taxon>Gammaproteobacteria</taxon>
        <taxon>Oceanospirillales</taxon>
        <taxon>Halomonadaceae</taxon>
        <taxon>Billgrantia</taxon>
    </lineage>
</organism>
<dbReference type="NCBIfam" id="TIGR00701">
    <property type="entry name" value="protoporphyrinogen oxidase HemJ"/>
    <property type="match status" value="1"/>
</dbReference>
<feature type="transmembrane region" description="Helical" evidence="14">
    <location>
        <begin position="56"/>
        <end position="78"/>
    </location>
</feature>
<dbReference type="GO" id="GO:0006782">
    <property type="term" value="P:protoporphyrinogen IX biosynthetic process"/>
    <property type="evidence" value="ECO:0007669"/>
    <property type="project" value="UniProtKB-UniRule"/>
</dbReference>
<evidence type="ECO:0000256" key="8">
    <source>
        <dbReference type="ARBA" id="ARBA00022723"/>
    </source>
</evidence>
<evidence type="ECO:0000313" key="17">
    <source>
        <dbReference type="Proteomes" id="UP000198525"/>
    </source>
</evidence>
<evidence type="ECO:0000256" key="10">
    <source>
        <dbReference type="ARBA" id="ARBA00023002"/>
    </source>
</evidence>
<dbReference type="RefSeq" id="WP_089682716.1">
    <property type="nucleotide sequence ID" value="NZ_FNES01000002.1"/>
</dbReference>
<comment type="cofactor">
    <cofactor evidence="14 15">
        <name>heme b</name>
        <dbReference type="ChEBI" id="CHEBI:60344"/>
    </cofactor>
    <text evidence="14 15">Binds 1 heme b (iron(II)-protoporphyrin IX) group per subunit.</text>
</comment>
<dbReference type="AlphaFoldDB" id="A0A1G8PEX5"/>
<dbReference type="UniPathway" id="UPA00251">
    <property type="reaction ID" value="UER00324"/>
</dbReference>
<dbReference type="EC" id="1.3.99.-" evidence="14 15"/>
<keyword evidence="11 14" id="KW-0408">Iron</keyword>
<evidence type="ECO:0000256" key="14">
    <source>
        <dbReference type="HAMAP-Rule" id="MF_02239"/>
    </source>
</evidence>
<accession>A0A1G8PEX5</accession>
<evidence type="ECO:0000256" key="13">
    <source>
        <dbReference type="ARBA" id="ARBA00048390"/>
    </source>
</evidence>
<feature type="binding site" description="axial binding residue" evidence="14">
    <location>
        <position position="9"/>
    </location>
    <ligand>
        <name>heme</name>
        <dbReference type="ChEBI" id="CHEBI:30413"/>
    </ligand>
    <ligandPart>
        <name>Fe</name>
        <dbReference type="ChEBI" id="CHEBI:18248"/>
    </ligandPart>
</feature>
<comment type="similarity">
    <text evidence="3 14 15">Belongs to the HemJ family.</text>
</comment>
<dbReference type="InterPro" id="IPR005265">
    <property type="entry name" value="HemJ-like"/>
</dbReference>
<evidence type="ECO:0000256" key="3">
    <source>
        <dbReference type="ARBA" id="ARBA00006501"/>
    </source>
</evidence>
<dbReference type="GO" id="GO:0005886">
    <property type="term" value="C:plasma membrane"/>
    <property type="evidence" value="ECO:0007669"/>
    <property type="project" value="UniProtKB-SubCell"/>
</dbReference>
<dbReference type="PANTHER" id="PTHR40255">
    <property type="entry name" value="UPF0093 MEMBRANE PROTEIN SLR1790"/>
    <property type="match status" value="1"/>
</dbReference>
<evidence type="ECO:0000256" key="4">
    <source>
        <dbReference type="ARBA" id="ARBA00017504"/>
    </source>
</evidence>
<evidence type="ECO:0000256" key="9">
    <source>
        <dbReference type="ARBA" id="ARBA00022989"/>
    </source>
</evidence>
<dbReference type="GO" id="GO:0070818">
    <property type="term" value="F:protoporphyrinogen oxidase activity"/>
    <property type="evidence" value="ECO:0007669"/>
    <property type="project" value="UniProtKB-UniRule"/>
</dbReference>
<feature type="transmembrane region" description="Helical" evidence="14">
    <location>
        <begin position="84"/>
        <end position="101"/>
    </location>
</feature>
<evidence type="ECO:0000256" key="15">
    <source>
        <dbReference type="PIRNR" id="PIRNR004638"/>
    </source>
</evidence>
<keyword evidence="9 14" id="KW-1133">Transmembrane helix</keyword>
<evidence type="ECO:0000256" key="11">
    <source>
        <dbReference type="ARBA" id="ARBA00023004"/>
    </source>
</evidence>
<keyword evidence="7 14" id="KW-0812">Transmembrane</keyword>
<dbReference type="GO" id="GO:0046872">
    <property type="term" value="F:metal ion binding"/>
    <property type="evidence" value="ECO:0007669"/>
    <property type="project" value="UniProtKB-UniRule"/>
</dbReference>
<evidence type="ECO:0000313" key="16">
    <source>
        <dbReference type="EMBL" id="SDI91063.1"/>
    </source>
</evidence>
<comment type="subcellular location">
    <subcellularLocation>
        <location evidence="1 14">Cell membrane</location>
        <topology evidence="1 14">Multi-pass membrane protein</topology>
    </subcellularLocation>
</comment>
<evidence type="ECO:0000256" key="12">
    <source>
        <dbReference type="ARBA" id="ARBA00023136"/>
    </source>
</evidence>
<comment type="subunit">
    <text evidence="14">Homodimer.</text>
</comment>
<keyword evidence="6 14" id="KW-0349">Heme</keyword>
<dbReference type="OrthoDB" id="9800824at2"/>
<keyword evidence="17" id="KW-1185">Reference proteome</keyword>
<evidence type="ECO:0000256" key="7">
    <source>
        <dbReference type="ARBA" id="ARBA00022692"/>
    </source>
</evidence>
<dbReference type="PANTHER" id="PTHR40255:SF1">
    <property type="entry name" value="PROTOPORPHYRINOGEN IX OXIDASE"/>
    <property type="match status" value="1"/>
</dbReference>
<evidence type="ECO:0000256" key="5">
    <source>
        <dbReference type="ARBA" id="ARBA00022475"/>
    </source>
</evidence>